<keyword evidence="2" id="KW-0597">Phosphoprotein</keyword>
<dbReference type="SUPFAM" id="SSF56801">
    <property type="entry name" value="Acetyl-CoA synthetase-like"/>
    <property type="match status" value="1"/>
</dbReference>
<dbReference type="Gene3D" id="3.40.50.12780">
    <property type="entry name" value="N-terminal domain of ligase-like"/>
    <property type="match status" value="1"/>
</dbReference>
<keyword evidence="1" id="KW-0596">Phosphopantetheine</keyword>
<dbReference type="GO" id="GO:0005737">
    <property type="term" value="C:cytoplasm"/>
    <property type="evidence" value="ECO:0007669"/>
    <property type="project" value="TreeGrafter"/>
</dbReference>
<dbReference type="SUPFAM" id="SSF52777">
    <property type="entry name" value="CoA-dependent acyltransferases"/>
    <property type="match status" value="4"/>
</dbReference>
<dbReference type="InterPro" id="IPR020845">
    <property type="entry name" value="AMP-binding_CS"/>
</dbReference>
<gene>
    <name evidence="6" type="ORF">B0I35DRAFT_357393</name>
</gene>
<comment type="caution">
    <text evidence="6">The sequence shown here is derived from an EMBL/GenBank/DDBJ whole genome shotgun (WGS) entry which is preliminary data.</text>
</comment>
<dbReference type="PROSITE" id="PS50075">
    <property type="entry name" value="CARRIER"/>
    <property type="match status" value="2"/>
</dbReference>
<keyword evidence="3" id="KW-0436">Ligase</keyword>
<proteinExistence type="inferred from homology"/>
<dbReference type="Gene3D" id="3.30.559.10">
    <property type="entry name" value="Chloramphenicol acetyltransferase-like domain"/>
    <property type="match status" value="2"/>
</dbReference>
<dbReference type="NCBIfam" id="TIGR01733">
    <property type="entry name" value="AA-adenyl-dom"/>
    <property type="match status" value="1"/>
</dbReference>
<feature type="domain" description="Carrier" evidence="5">
    <location>
        <begin position="537"/>
        <end position="612"/>
    </location>
</feature>
<dbReference type="Gene3D" id="3.30.300.30">
    <property type="match status" value="1"/>
</dbReference>
<evidence type="ECO:0000313" key="7">
    <source>
        <dbReference type="Proteomes" id="UP000813444"/>
    </source>
</evidence>
<dbReference type="FunFam" id="3.30.300.30:FF:000015">
    <property type="entry name" value="Nonribosomal peptide synthase SidD"/>
    <property type="match status" value="1"/>
</dbReference>
<dbReference type="PROSITE" id="PS00012">
    <property type="entry name" value="PHOSPHOPANTETHEINE"/>
    <property type="match status" value="2"/>
</dbReference>
<dbReference type="InterPro" id="IPR000873">
    <property type="entry name" value="AMP-dep_synth/lig_dom"/>
</dbReference>
<dbReference type="FunFam" id="3.30.559.30:FF:000003">
    <property type="entry name" value="Nonribosomal peptide synthase SidD"/>
    <property type="match status" value="1"/>
</dbReference>
<accession>A0A8K0WNB8</accession>
<evidence type="ECO:0000256" key="2">
    <source>
        <dbReference type="ARBA" id="ARBA00022553"/>
    </source>
</evidence>
<organism evidence="6 7">
    <name type="scientific">Stachybotrys elegans</name>
    <dbReference type="NCBI Taxonomy" id="80388"/>
    <lineage>
        <taxon>Eukaryota</taxon>
        <taxon>Fungi</taxon>
        <taxon>Dikarya</taxon>
        <taxon>Ascomycota</taxon>
        <taxon>Pezizomycotina</taxon>
        <taxon>Sordariomycetes</taxon>
        <taxon>Hypocreomycetidae</taxon>
        <taxon>Hypocreales</taxon>
        <taxon>Stachybotryaceae</taxon>
        <taxon>Stachybotrys</taxon>
    </lineage>
</organism>
<dbReference type="InterPro" id="IPR010071">
    <property type="entry name" value="AA_adenyl_dom"/>
</dbReference>
<dbReference type="FunFam" id="3.40.50.12780:FF:000014">
    <property type="entry name" value="Nonribosomal peptide synthetase 1"/>
    <property type="match status" value="1"/>
</dbReference>
<dbReference type="PANTHER" id="PTHR45527">
    <property type="entry name" value="NONRIBOSOMAL PEPTIDE SYNTHETASE"/>
    <property type="match status" value="1"/>
</dbReference>
<dbReference type="Pfam" id="PF00668">
    <property type="entry name" value="Condensation"/>
    <property type="match status" value="2"/>
</dbReference>
<keyword evidence="7" id="KW-1185">Reference proteome</keyword>
<dbReference type="EMBL" id="JAGPNK010000011">
    <property type="protein sequence ID" value="KAH7311724.1"/>
    <property type="molecule type" value="Genomic_DNA"/>
</dbReference>
<protein>
    <recommendedName>
        <fullName evidence="5">Carrier domain-containing protein</fullName>
    </recommendedName>
</protein>
<dbReference type="InterPro" id="IPR023213">
    <property type="entry name" value="CAT-like_dom_sf"/>
</dbReference>
<dbReference type="GO" id="GO:0043041">
    <property type="term" value="P:amino acid activation for nonribosomal peptide biosynthetic process"/>
    <property type="evidence" value="ECO:0007669"/>
    <property type="project" value="TreeGrafter"/>
</dbReference>
<dbReference type="GO" id="GO:0031177">
    <property type="term" value="F:phosphopantetheine binding"/>
    <property type="evidence" value="ECO:0007669"/>
    <property type="project" value="TreeGrafter"/>
</dbReference>
<dbReference type="GO" id="GO:0044550">
    <property type="term" value="P:secondary metabolite biosynthetic process"/>
    <property type="evidence" value="ECO:0007669"/>
    <property type="project" value="TreeGrafter"/>
</dbReference>
<dbReference type="FunFam" id="1.10.1200.10:FF:000005">
    <property type="entry name" value="Nonribosomal peptide synthetase 1"/>
    <property type="match status" value="2"/>
</dbReference>
<evidence type="ECO:0000256" key="4">
    <source>
        <dbReference type="ARBA" id="ARBA00029454"/>
    </source>
</evidence>
<dbReference type="PANTHER" id="PTHR45527:SF3">
    <property type="entry name" value="SIDEROPHORE SYNTHETASE (EUROFUNG)"/>
    <property type="match status" value="1"/>
</dbReference>
<evidence type="ECO:0000256" key="1">
    <source>
        <dbReference type="ARBA" id="ARBA00022450"/>
    </source>
</evidence>
<dbReference type="Pfam" id="PF00550">
    <property type="entry name" value="PP-binding"/>
    <property type="match status" value="2"/>
</dbReference>
<evidence type="ECO:0000313" key="6">
    <source>
        <dbReference type="EMBL" id="KAH7311724.1"/>
    </source>
</evidence>
<dbReference type="Pfam" id="PF00501">
    <property type="entry name" value="AMP-binding"/>
    <property type="match status" value="1"/>
</dbReference>
<name>A0A8K0WNB8_9HYPO</name>
<dbReference type="InterPro" id="IPR042099">
    <property type="entry name" value="ANL_N_sf"/>
</dbReference>
<dbReference type="CDD" id="cd19545">
    <property type="entry name" value="FUM14_C_NRPS-like"/>
    <property type="match status" value="1"/>
</dbReference>
<dbReference type="Gene3D" id="3.30.559.30">
    <property type="entry name" value="Nonribosomal peptide synthetase, condensation domain"/>
    <property type="match status" value="2"/>
</dbReference>
<dbReference type="InterPro" id="IPR009081">
    <property type="entry name" value="PP-bd_ACP"/>
</dbReference>
<dbReference type="GO" id="GO:0016874">
    <property type="term" value="F:ligase activity"/>
    <property type="evidence" value="ECO:0007669"/>
    <property type="project" value="UniProtKB-KW"/>
</dbReference>
<dbReference type="Proteomes" id="UP000813444">
    <property type="component" value="Unassembled WGS sequence"/>
</dbReference>
<dbReference type="InterPro" id="IPR036736">
    <property type="entry name" value="ACP-like_sf"/>
</dbReference>
<dbReference type="CDD" id="cd05918">
    <property type="entry name" value="A_NRPS_SidN3_like"/>
    <property type="match status" value="1"/>
</dbReference>
<feature type="domain" description="Carrier" evidence="5">
    <location>
        <begin position="1146"/>
        <end position="1222"/>
    </location>
</feature>
<reference evidence="6" key="1">
    <citation type="journal article" date="2021" name="Nat. Commun.">
        <title>Genetic determinants of endophytism in the Arabidopsis root mycobiome.</title>
        <authorList>
            <person name="Mesny F."/>
            <person name="Miyauchi S."/>
            <person name="Thiergart T."/>
            <person name="Pickel B."/>
            <person name="Atanasova L."/>
            <person name="Karlsson M."/>
            <person name="Huettel B."/>
            <person name="Barry K.W."/>
            <person name="Haridas S."/>
            <person name="Chen C."/>
            <person name="Bauer D."/>
            <person name="Andreopoulos W."/>
            <person name="Pangilinan J."/>
            <person name="LaButti K."/>
            <person name="Riley R."/>
            <person name="Lipzen A."/>
            <person name="Clum A."/>
            <person name="Drula E."/>
            <person name="Henrissat B."/>
            <person name="Kohler A."/>
            <person name="Grigoriev I.V."/>
            <person name="Martin F.M."/>
            <person name="Hacquard S."/>
        </authorList>
    </citation>
    <scope>NUCLEOTIDE SEQUENCE</scope>
    <source>
        <strain evidence="6">MPI-CAGE-CH-0235</strain>
    </source>
</reference>
<dbReference type="PROSITE" id="PS00455">
    <property type="entry name" value="AMP_BINDING"/>
    <property type="match status" value="1"/>
</dbReference>
<comment type="similarity">
    <text evidence="4">Belongs to the NRP synthetase family.</text>
</comment>
<dbReference type="InterPro" id="IPR045851">
    <property type="entry name" value="AMP-bd_C_sf"/>
</dbReference>
<dbReference type="Gene3D" id="1.10.1200.10">
    <property type="entry name" value="ACP-like"/>
    <property type="match status" value="2"/>
</dbReference>
<evidence type="ECO:0000256" key="3">
    <source>
        <dbReference type="ARBA" id="ARBA00022598"/>
    </source>
</evidence>
<evidence type="ECO:0000259" key="5">
    <source>
        <dbReference type="PROSITE" id="PS50075"/>
    </source>
</evidence>
<dbReference type="InterPro" id="IPR001242">
    <property type="entry name" value="Condensation_dom"/>
</dbReference>
<dbReference type="InterPro" id="IPR006162">
    <property type="entry name" value="Ppantetheine_attach_site"/>
</dbReference>
<dbReference type="OrthoDB" id="416786at2759"/>
<dbReference type="CDD" id="cd19542">
    <property type="entry name" value="CT_NRPS-like"/>
    <property type="match status" value="1"/>
</dbReference>
<sequence length="1667" mass="182908">MHDLISQRAHEHPDTLAVQSWDGTLTYAQLELLSSKLAHHLQSRGFAVGATIPLCFEKSMWAVVALLAVMKSGATFSMTDPSQPEARLRTIVEQTAAKLLITSAAQHELGQRIISPHGNVLAVSQALFDALPDDPLPPLAKVPSSAAMYIIFTSGSTGKPKGVVISHENYTSGALPRAEAVGYKSTSRVFDFPSYAFDVSIDCIVCTLAVGGRVCVPSEEARMNDLSGAIRDSKANMVHMTPSVARVLDPDIIPSLDVLGLGGEAVGASDAAAWSQHTSLIIAYGPSECTVGCTINNTVTVSTGIGKGVGGVTWIVDPDNHNRLVPVGAVGELLVEGPVVGIGYLDEPEKTAQVFIQDPTWLTQGHGTIPGRHGRLYKTGDLVRYESNNSGSIEFVGRKDQQVKLRGQRVELAEVEHHLRMSLPAGVKVVAEVIKPAEGNPTLVAFLSEPGRQANAGSEDWLVEPSPALAAAIANVDKLMGSRVPRYMVPAAFITLVDMPSLVSRKVDRKKLREIGLSVPREKLGQFKPTDEQDDEEPETDLERLLQAAWLQVLGKEVKVYRQSSFFALGGDSLRAMKLVAAAREQGLALTVADILTNPLLSDMASKANRTSQETKEDVPPFSLLEPGWSEQDARRETAALCGISPDMVHDVYPCSPLQEALMALSAKVKEAYVAQRVVALKDAAAAEQLIRAFEVAEKDCPILRTRIVQVPGRGLVQVVVDAKLACTRTADLESYLRADRDDPMDLGKPLVRYAVAQGSGAEADFVLTMHHALYDGWAMPLVVERVNRAYREETLARPAEYKHFIKYLSQMDRQASEAYWREQLAGASGPQFPSLPRKGYQTRADSLWELYVPLDQAATPNVTVATFIRAAWALVASRYINTGDVVFGETLTGRNAPIIGAEEIEGPMITTVPFRVQVDPEQTVGEYLQEIQEQTISQIPHEHFGLQHIRRLSPDALEACELRTGLVLHPSTEGQAAAEDLPANRLVPAGDAEAAQEALKFNTYALMLLKDVVQQLYSNPSGKVADIRYLAEDHVNRLQDLASSSKDAELLAEYTGVEAAYLVNSRDGGLVPSGGVGEVLIQTSVELDLPQATTPTWLSQDLPPQTHFYKTGKLAKHTPTGQLAPAATSASATTTTHQAPVKRISATSRKQRKLRTLWSRVLKLAEEDIGLNDSFFLLGGDSISAMKLVSEARLEGAKLTVVQIFQKRSLYDMANAMDETGEVVADQRQPVVPFSLLDVPDAAAYVEDKIRPQLASQDWKVEDVLPARPLQEIAVKGTVEIPRFSVRYELMYVDGSLDRARLQKSCLELVARNEILRTVFIQDAGQCYGVVLANLKPDFVEYEIDGDVETFAKQLCQLDASTRMPLGSCFVKWFLVESTSGQSCLIFRISHAQYDEICLPLLLRQFSCLYEEKPLPESLPYSSYVAHVLRENIPSSIQYWRDLLAGSSMTLFRPDIPVENRRHFAIEKTVDISSWSRDMTVATLPTAAWALCLARHLSLRDVTFGEVVSGRNIDFPNAEAVAGPCWQYVPVRIRFGEDWTAGDLLAEVQHQHVASAAHEGMGLREIADKCTDWPAASVDWFDTVVHQDVEHVEKLDFLAATSRMETVYVHEEPLKEWKIQAFFQGDKLTLEVVTVQSWGGYATKLLDELVEVTKFLTGDSRAKLFP</sequence>
<dbReference type="SUPFAM" id="SSF47336">
    <property type="entry name" value="ACP-like"/>
    <property type="match status" value="2"/>
</dbReference>